<dbReference type="Proteomes" id="UP001286313">
    <property type="component" value="Unassembled WGS sequence"/>
</dbReference>
<accession>A0AAE1KVL1</accession>
<dbReference type="PANTHER" id="PTHR10773">
    <property type="entry name" value="DNA-DIRECTED RNA POLYMERASES I, II, AND III SUBUNIT RPABC2"/>
    <property type="match status" value="1"/>
</dbReference>
<evidence type="ECO:0000256" key="1">
    <source>
        <dbReference type="SAM" id="MobiDB-lite"/>
    </source>
</evidence>
<dbReference type="EMBL" id="JAWQEG010000786">
    <property type="protein sequence ID" value="KAK3885608.1"/>
    <property type="molecule type" value="Genomic_DNA"/>
</dbReference>
<feature type="region of interest" description="Disordered" evidence="1">
    <location>
        <begin position="1"/>
        <end position="45"/>
    </location>
</feature>
<sequence>MASRDSEIDPDSPQAIDVPSVLSENESEVEQGRGRKKPRKVKEWGSVSSKVKRSLGQSYVSYKTKKQVTARVIGNPCHDGCFRKVTEEGVNNIFSEFWALGSYDTQNAYIIKMVILEPVKRKRTNNEHSKRSNTRYYSVMINNVKIKVCNGFMAMHAIGTTRLTTALRKVNSTGMVIPNQRGRHEPANKIVGAKALHVREHIKLLSAMSCHYSRVNAPHRKYLESCLTTEKLFVSYMEWLRDTYPEEEKASLHYYSDVFTKEFKISFEQPRTDMCTTCDTFDVSIKNSNGDQAAVDDLIRQKEEHQQLAQQAQDFMKKIAEDNDPETCVSVSRRYKVVRMKQAMFLNVSVLQNHITKCQAPGRTFKDACKLLFCLNYKEGFIIKSHYASDNIYTEVRLMKGRAFYSHDRFNLSVVHLPPLYNNPIPLTEEKLRDL</sequence>
<dbReference type="PANTHER" id="PTHR10773:SF19">
    <property type="match status" value="1"/>
</dbReference>
<protein>
    <submittedName>
        <fullName evidence="2">Uncharacterized protein</fullName>
    </submittedName>
</protein>
<keyword evidence="3" id="KW-1185">Reference proteome</keyword>
<evidence type="ECO:0000313" key="3">
    <source>
        <dbReference type="Proteomes" id="UP001286313"/>
    </source>
</evidence>
<proteinExistence type="predicted"/>
<evidence type="ECO:0000313" key="2">
    <source>
        <dbReference type="EMBL" id="KAK3885608.1"/>
    </source>
</evidence>
<name>A0AAE1KVL1_PETCI</name>
<gene>
    <name evidence="2" type="ORF">Pcinc_010199</name>
</gene>
<organism evidence="2 3">
    <name type="scientific">Petrolisthes cinctipes</name>
    <name type="common">Flat porcelain crab</name>
    <dbReference type="NCBI Taxonomy" id="88211"/>
    <lineage>
        <taxon>Eukaryota</taxon>
        <taxon>Metazoa</taxon>
        <taxon>Ecdysozoa</taxon>
        <taxon>Arthropoda</taxon>
        <taxon>Crustacea</taxon>
        <taxon>Multicrustacea</taxon>
        <taxon>Malacostraca</taxon>
        <taxon>Eumalacostraca</taxon>
        <taxon>Eucarida</taxon>
        <taxon>Decapoda</taxon>
        <taxon>Pleocyemata</taxon>
        <taxon>Anomura</taxon>
        <taxon>Galatheoidea</taxon>
        <taxon>Porcellanidae</taxon>
        <taxon>Petrolisthes</taxon>
    </lineage>
</organism>
<reference evidence="2" key="1">
    <citation type="submission" date="2023-10" db="EMBL/GenBank/DDBJ databases">
        <title>Genome assemblies of two species of porcelain crab, Petrolisthes cinctipes and Petrolisthes manimaculis (Anomura: Porcellanidae).</title>
        <authorList>
            <person name="Angst P."/>
        </authorList>
    </citation>
    <scope>NUCLEOTIDE SEQUENCE</scope>
    <source>
        <strain evidence="2">PB745_01</strain>
        <tissue evidence="2">Gill</tissue>
    </source>
</reference>
<comment type="caution">
    <text evidence="2">The sequence shown here is derived from an EMBL/GenBank/DDBJ whole genome shotgun (WGS) entry which is preliminary data.</text>
</comment>
<dbReference type="AlphaFoldDB" id="A0AAE1KVL1"/>